<keyword evidence="2" id="KW-1003">Cell membrane</keyword>
<evidence type="ECO:0000313" key="8">
    <source>
        <dbReference type="Proteomes" id="UP000050816"/>
    </source>
</evidence>
<comment type="caution">
    <text evidence="7">The sequence shown here is derived from an EMBL/GenBank/DDBJ whole genome shotgun (WGS) entry which is preliminary data.</text>
</comment>
<dbReference type="Proteomes" id="UP000050816">
    <property type="component" value="Unassembled WGS sequence"/>
</dbReference>
<gene>
    <name evidence="7" type="ORF">FC43_GL000087</name>
</gene>
<dbReference type="PANTHER" id="PTHR30250:SF11">
    <property type="entry name" value="O-ANTIGEN TRANSPORTER-RELATED"/>
    <property type="match status" value="1"/>
</dbReference>
<proteinExistence type="predicted"/>
<feature type="transmembrane region" description="Helical" evidence="6">
    <location>
        <begin position="282"/>
        <end position="305"/>
    </location>
</feature>
<feature type="transmembrane region" description="Helical" evidence="6">
    <location>
        <begin position="412"/>
        <end position="429"/>
    </location>
</feature>
<dbReference type="EMBL" id="AZFK01000008">
    <property type="protein sequence ID" value="KRL92180.1"/>
    <property type="molecule type" value="Genomic_DNA"/>
</dbReference>
<feature type="transmembrane region" description="Helical" evidence="6">
    <location>
        <begin position="140"/>
        <end position="163"/>
    </location>
</feature>
<dbReference type="InterPro" id="IPR002797">
    <property type="entry name" value="Polysacc_synth"/>
</dbReference>
<feature type="transmembrane region" description="Helical" evidence="6">
    <location>
        <begin position="81"/>
        <end position="100"/>
    </location>
</feature>
<feature type="transmembrane region" description="Helical" evidence="6">
    <location>
        <begin position="378"/>
        <end position="400"/>
    </location>
</feature>
<name>A0A0R1UH16_9LACO</name>
<dbReference type="GO" id="GO:0005886">
    <property type="term" value="C:plasma membrane"/>
    <property type="evidence" value="ECO:0007669"/>
    <property type="project" value="UniProtKB-SubCell"/>
</dbReference>
<feature type="transmembrane region" description="Helical" evidence="6">
    <location>
        <begin position="46"/>
        <end position="69"/>
    </location>
</feature>
<keyword evidence="3 6" id="KW-0812">Transmembrane</keyword>
<comment type="subcellular location">
    <subcellularLocation>
        <location evidence="1">Cell membrane</location>
        <topology evidence="1">Multi-pass membrane protein</topology>
    </subcellularLocation>
</comment>
<dbReference type="PATRIC" id="fig|1423760.3.peg.93"/>
<feature type="transmembrane region" description="Helical" evidence="6">
    <location>
        <begin position="317"/>
        <end position="340"/>
    </location>
</feature>
<keyword evidence="5 6" id="KW-0472">Membrane</keyword>
<protein>
    <submittedName>
        <fullName evidence="7">Membrane protein</fullName>
    </submittedName>
</protein>
<feature type="transmembrane region" description="Helical" evidence="6">
    <location>
        <begin position="435"/>
        <end position="454"/>
    </location>
</feature>
<evidence type="ECO:0000256" key="1">
    <source>
        <dbReference type="ARBA" id="ARBA00004651"/>
    </source>
</evidence>
<evidence type="ECO:0000256" key="5">
    <source>
        <dbReference type="ARBA" id="ARBA00023136"/>
    </source>
</evidence>
<accession>A0A0R1UH16</accession>
<organism evidence="7 8">
    <name type="scientific">Limosilactobacillus ingluviei DSM 15946</name>
    <dbReference type="NCBI Taxonomy" id="1423760"/>
    <lineage>
        <taxon>Bacteria</taxon>
        <taxon>Bacillati</taxon>
        <taxon>Bacillota</taxon>
        <taxon>Bacilli</taxon>
        <taxon>Lactobacillales</taxon>
        <taxon>Lactobacillaceae</taxon>
        <taxon>Limosilactobacillus</taxon>
    </lineage>
</organism>
<evidence type="ECO:0000256" key="6">
    <source>
        <dbReference type="SAM" id="Phobius"/>
    </source>
</evidence>
<evidence type="ECO:0000256" key="3">
    <source>
        <dbReference type="ARBA" id="ARBA00022692"/>
    </source>
</evidence>
<feature type="transmembrane region" description="Helical" evidence="6">
    <location>
        <begin position="106"/>
        <end position="128"/>
    </location>
</feature>
<evidence type="ECO:0000256" key="2">
    <source>
        <dbReference type="ARBA" id="ARBA00022475"/>
    </source>
</evidence>
<feature type="transmembrane region" description="Helical" evidence="6">
    <location>
        <begin position="169"/>
        <end position="187"/>
    </location>
</feature>
<sequence length="467" mass="51964">MDKYKKLIGNSFVFAIGNLGSKLVQFILVPLYSYTLTTKEFGQADLLTQLVFLLTPLVSLELFDGVFRFALDELPENKPQLISSVVGVLSVSSIVCLIIGGVTDTIFSNFEPLLTSGFLVANIWFALISNYARATGYVKVFAIAGILNTLIMGLTSFVLLSVFRQGVQGYLIAFIVGLCGAVVYILAATRMYKQISFKYFNSAKLLELVKYSAPLVPNYFAWWLNSSSDRVFILTMIGSAANGIYAMANKIPNFINLIAQIFSQSWQISVVEEIKNDKSDQFITTVFEVFCGVLFLAGILIVTWIRPLFKLLINHNYFLGWKLTFIMVLAVIYGSVSIILETVYTASKETMIVFKTTLYGAILNVLLTVALIPLVGYYGAAIANTISFAVVVLLRLRGIIKRGLLKVNYRKLATYHVVYFLAAALPFLLKNDVVVIAFGLCICIVIMITDKNMLNISRKLILHKELK</sequence>
<feature type="transmembrane region" description="Helical" evidence="6">
    <location>
        <begin position="352"/>
        <end position="372"/>
    </location>
</feature>
<reference evidence="7 8" key="1">
    <citation type="journal article" date="2015" name="Genome Announc.">
        <title>Expanding the biotechnology potential of lactobacilli through comparative genomics of 213 strains and associated genera.</title>
        <authorList>
            <person name="Sun Z."/>
            <person name="Harris H.M."/>
            <person name="McCann A."/>
            <person name="Guo C."/>
            <person name="Argimon S."/>
            <person name="Zhang W."/>
            <person name="Yang X."/>
            <person name="Jeffery I.B."/>
            <person name="Cooney J.C."/>
            <person name="Kagawa T.F."/>
            <person name="Liu W."/>
            <person name="Song Y."/>
            <person name="Salvetti E."/>
            <person name="Wrobel A."/>
            <person name="Rasinkangas P."/>
            <person name="Parkhill J."/>
            <person name="Rea M.C."/>
            <person name="O'Sullivan O."/>
            <person name="Ritari J."/>
            <person name="Douillard F.P."/>
            <person name="Paul Ross R."/>
            <person name="Yang R."/>
            <person name="Briner A.E."/>
            <person name="Felis G.E."/>
            <person name="de Vos W.M."/>
            <person name="Barrangou R."/>
            <person name="Klaenhammer T.R."/>
            <person name="Caufield P.W."/>
            <person name="Cui Y."/>
            <person name="Zhang H."/>
            <person name="O'Toole P.W."/>
        </authorList>
    </citation>
    <scope>NUCLEOTIDE SEQUENCE [LARGE SCALE GENOMIC DNA]</scope>
    <source>
        <strain evidence="7 8">DSM 15946</strain>
    </source>
</reference>
<feature type="transmembrane region" description="Helical" evidence="6">
    <location>
        <begin position="12"/>
        <end position="34"/>
    </location>
</feature>
<dbReference type="RefSeq" id="WP_056953629.1">
    <property type="nucleotide sequence ID" value="NZ_AZFK01000008.1"/>
</dbReference>
<dbReference type="InterPro" id="IPR050833">
    <property type="entry name" value="Poly_Biosynth_Transport"/>
</dbReference>
<dbReference type="Pfam" id="PF01943">
    <property type="entry name" value="Polysacc_synt"/>
    <property type="match status" value="1"/>
</dbReference>
<evidence type="ECO:0000256" key="4">
    <source>
        <dbReference type="ARBA" id="ARBA00022989"/>
    </source>
</evidence>
<dbReference type="AlphaFoldDB" id="A0A0R1UH16"/>
<dbReference type="PANTHER" id="PTHR30250">
    <property type="entry name" value="PST FAMILY PREDICTED COLANIC ACID TRANSPORTER"/>
    <property type="match status" value="1"/>
</dbReference>
<keyword evidence="4 6" id="KW-1133">Transmembrane helix</keyword>
<evidence type="ECO:0000313" key="7">
    <source>
        <dbReference type="EMBL" id="KRL92180.1"/>
    </source>
</evidence>